<keyword evidence="3" id="KW-0964">Secreted</keyword>
<evidence type="ECO:0000256" key="10">
    <source>
        <dbReference type="ARBA" id="ARBA00041761"/>
    </source>
</evidence>
<evidence type="ECO:0000256" key="4">
    <source>
        <dbReference type="ARBA" id="ARBA00022729"/>
    </source>
</evidence>
<dbReference type="EMBL" id="PKFP01000003">
    <property type="protein sequence ID" value="PVH15056.1"/>
    <property type="molecule type" value="Genomic_DNA"/>
</dbReference>
<comment type="caution">
    <text evidence="15">The sequence shown here is derived from an EMBL/GenBank/DDBJ whole genome shotgun (WGS) entry which is preliminary data.</text>
</comment>
<evidence type="ECO:0000313" key="15">
    <source>
        <dbReference type="EMBL" id="PVH15056.1"/>
    </source>
</evidence>
<keyword evidence="5 12" id="KW-0378">Hydrolase</keyword>
<dbReference type="SUPFAM" id="SSF51445">
    <property type="entry name" value="(Trans)glycosidases"/>
    <property type="match status" value="1"/>
</dbReference>
<accession>A0A2V1ABW6</accession>
<dbReference type="PANTHER" id="PTHR31297:SF1">
    <property type="entry name" value="GLUCAN 1,3-BETA-GLUCOSIDASE I_II-RELATED"/>
    <property type="match status" value="1"/>
</dbReference>
<evidence type="ECO:0000259" key="14">
    <source>
        <dbReference type="Pfam" id="PF00150"/>
    </source>
</evidence>
<comment type="similarity">
    <text evidence="2 12">Belongs to the glycosyl hydrolase 5 (cellulase A) family.</text>
</comment>
<keyword evidence="4 13" id="KW-0732">Signal</keyword>
<evidence type="ECO:0000256" key="9">
    <source>
        <dbReference type="ARBA" id="ARBA00038929"/>
    </source>
</evidence>
<dbReference type="VEuPathDB" id="FungiDB:CXQ87_002887"/>
<evidence type="ECO:0000256" key="12">
    <source>
        <dbReference type="RuleBase" id="RU361153"/>
    </source>
</evidence>
<dbReference type="GO" id="GO:0071555">
    <property type="term" value="P:cell wall organization"/>
    <property type="evidence" value="ECO:0007669"/>
    <property type="project" value="UniProtKB-KW"/>
</dbReference>
<dbReference type="EC" id="3.2.1.58" evidence="9"/>
<evidence type="ECO:0000256" key="11">
    <source>
        <dbReference type="ARBA" id="ARBA00073255"/>
    </source>
</evidence>
<dbReference type="PANTHER" id="PTHR31297">
    <property type="entry name" value="GLUCAN ENDO-1,6-BETA-GLUCOSIDASE B"/>
    <property type="match status" value="1"/>
</dbReference>
<evidence type="ECO:0000256" key="5">
    <source>
        <dbReference type="ARBA" id="ARBA00022801"/>
    </source>
</evidence>
<dbReference type="InterPro" id="IPR017853">
    <property type="entry name" value="GH"/>
</dbReference>
<dbReference type="AlphaFoldDB" id="A0A2V1ABW6"/>
<evidence type="ECO:0000256" key="13">
    <source>
        <dbReference type="SAM" id="SignalP"/>
    </source>
</evidence>
<keyword evidence="16" id="KW-1185">Reference proteome</keyword>
<evidence type="ECO:0000313" key="16">
    <source>
        <dbReference type="Proteomes" id="UP000244406"/>
    </source>
</evidence>
<dbReference type="Pfam" id="PF00150">
    <property type="entry name" value="Cellulase"/>
    <property type="match status" value="1"/>
</dbReference>
<dbReference type="Gene3D" id="3.20.20.80">
    <property type="entry name" value="Glycosidases"/>
    <property type="match status" value="1"/>
</dbReference>
<evidence type="ECO:0000256" key="7">
    <source>
        <dbReference type="ARBA" id="ARBA00023316"/>
    </source>
</evidence>
<evidence type="ECO:0000256" key="2">
    <source>
        <dbReference type="ARBA" id="ARBA00005641"/>
    </source>
</evidence>
<protein>
    <recommendedName>
        <fullName evidence="11">Glucan 1,3-beta-glucosidase</fullName>
        <ecNumber evidence="9">3.2.1.58</ecNumber>
    </recommendedName>
    <alternativeName>
        <fullName evidence="10">Exo-1,3-beta-glucanase</fullName>
    </alternativeName>
</protein>
<dbReference type="Proteomes" id="UP000244406">
    <property type="component" value="Unassembled WGS sequence"/>
</dbReference>
<dbReference type="InterPro" id="IPR050386">
    <property type="entry name" value="Glycosyl_hydrolase_5"/>
</dbReference>
<comment type="subcellular location">
    <subcellularLocation>
        <location evidence="1">Secreted</location>
    </subcellularLocation>
</comment>
<sequence>MKLAFLLSIAALAVAAPTIHKREKAFDWDYENDKIHGVNLGGWFLLEPYITPSLFDAFEPGEIPVDDYHYHQFLGKDEAKRRLEHHWDTWYQESDFEEMANAGINTVRIPIGYWAYGLLPDDPYVQGQDFYLERALGWARNHGINAWIDLHGVPGSQNGGTSSGKRGSYESSDEFRESLGYQRYENVALTLTVLQKIFDKYGGPEFEDVISGIQFMNEPLGPASDMTFLKNFYTWAYGNMRFMNGISYNNVILSDAFQEEASYWDDFMTLEQGYWDVVLDHHHYRWRTPEDLAMSIDEHMEVACENGRQHMNEYHWNVVGEWSGAMTDCARWLNGVGHGSRWTGEFNNPEKIGTCEPYTQVDQWTDEHRKNLRRFIEGQIDAYSTASGWLFWNWKTENAIEWSMSDLIKEGVFPQPFDDRQFPPQCVF</sequence>
<gene>
    <name evidence="15" type="ORF">CXQ87_002887</name>
</gene>
<feature type="signal peptide" evidence="13">
    <location>
        <begin position="1"/>
        <end position="15"/>
    </location>
</feature>
<dbReference type="FunFam" id="3.20.20.80:FF:000033">
    <property type="entry name" value="Glucan 1,3-beta-glucosidase A"/>
    <property type="match status" value="1"/>
</dbReference>
<dbReference type="GeneID" id="37002887"/>
<evidence type="ECO:0000256" key="8">
    <source>
        <dbReference type="ARBA" id="ARBA00036824"/>
    </source>
</evidence>
<dbReference type="GO" id="GO:0009251">
    <property type="term" value="P:glucan catabolic process"/>
    <property type="evidence" value="ECO:0007669"/>
    <property type="project" value="TreeGrafter"/>
</dbReference>
<comment type="catalytic activity">
    <reaction evidence="8">
        <text>Successive hydrolysis of beta-D-glucose units from the non-reducing ends of (1-&gt;3)-beta-D-glucans, releasing alpha-glucose.</text>
        <dbReference type="EC" id="3.2.1.58"/>
    </reaction>
</comment>
<feature type="chain" id="PRO_5016179554" description="Glucan 1,3-beta-glucosidase" evidence="13">
    <location>
        <begin position="16"/>
        <end position="428"/>
    </location>
</feature>
<evidence type="ECO:0000256" key="6">
    <source>
        <dbReference type="ARBA" id="ARBA00023295"/>
    </source>
</evidence>
<dbReference type="RefSeq" id="XP_025335996.1">
    <property type="nucleotide sequence ID" value="XM_025481378.1"/>
</dbReference>
<reference evidence="15 16" key="1">
    <citation type="submission" date="2017-12" db="EMBL/GenBank/DDBJ databases">
        <title>Genome Sequence of the Amphotericin B-resistant Candida duobushaemulonii strain, B09383.</title>
        <authorList>
            <person name="Chow N.A."/>
            <person name="Gade L."/>
            <person name="Batra D."/>
            <person name="Rowe L.A."/>
            <person name="Loparev V.N."/>
            <person name="Litvintseva A.P."/>
        </authorList>
    </citation>
    <scope>NUCLEOTIDE SEQUENCE [LARGE SCALE GENOMIC DNA]</scope>
    <source>
        <strain evidence="15 16">B09383</strain>
    </source>
</reference>
<name>A0A2V1ABW6_9ASCO</name>
<feature type="domain" description="Glycoside hydrolase family 5" evidence="14">
    <location>
        <begin position="81"/>
        <end position="225"/>
    </location>
</feature>
<evidence type="ECO:0000256" key="1">
    <source>
        <dbReference type="ARBA" id="ARBA00004613"/>
    </source>
</evidence>
<keyword evidence="6 12" id="KW-0326">Glycosidase</keyword>
<keyword evidence="7" id="KW-0961">Cell wall biogenesis/degradation</keyword>
<proteinExistence type="inferred from homology"/>
<dbReference type="InterPro" id="IPR001547">
    <property type="entry name" value="Glyco_hydro_5"/>
</dbReference>
<dbReference type="GO" id="GO:0004338">
    <property type="term" value="F:glucan exo-1,3-beta-glucosidase activity"/>
    <property type="evidence" value="ECO:0007669"/>
    <property type="project" value="UniProtKB-EC"/>
</dbReference>
<evidence type="ECO:0000256" key="3">
    <source>
        <dbReference type="ARBA" id="ARBA00022525"/>
    </source>
</evidence>
<organism evidence="15 16">
    <name type="scientific">Candidozyma duobushaemuli</name>
    <dbReference type="NCBI Taxonomy" id="1231522"/>
    <lineage>
        <taxon>Eukaryota</taxon>
        <taxon>Fungi</taxon>
        <taxon>Dikarya</taxon>
        <taxon>Ascomycota</taxon>
        <taxon>Saccharomycotina</taxon>
        <taxon>Pichiomycetes</taxon>
        <taxon>Metschnikowiaceae</taxon>
        <taxon>Candidozyma</taxon>
    </lineage>
</organism>
<dbReference type="GO" id="GO:0009986">
    <property type="term" value="C:cell surface"/>
    <property type="evidence" value="ECO:0007669"/>
    <property type="project" value="TreeGrafter"/>
</dbReference>
<dbReference type="GO" id="GO:0005576">
    <property type="term" value="C:extracellular region"/>
    <property type="evidence" value="ECO:0007669"/>
    <property type="project" value="UniProtKB-SubCell"/>
</dbReference>